<protein>
    <submittedName>
        <fullName evidence="4">Lytic murein transglycosylase</fullName>
    </submittedName>
</protein>
<dbReference type="Gene3D" id="1.10.101.10">
    <property type="entry name" value="PGBD-like superfamily/PGBD"/>
    <property type="match status" value="1"/>
</dbReference>
<dbReference type="SUPFAM" id="SSF47090">
    <property type="entry name" value="PGBD-like"/>
    <property type="match status" value="1"/>
</dbReference>
<dbReference type="Pfam" id="PF13406">
    <property type="entry name" value="SLT_2"/>
    <property type="match status" value="1"/>
</dbReference>
<dbReference type="GO" id="GO:0009253">
    <property type="term" value="P:peptidoglycan catabolic process"/>
    <property type="evidence" value="ECO:0007669"/>
    <property type="project" value="TreeGrafter"/>
</dbReference>
<evidence type="ECO:0000256" key="1">
    <source>
        <dbReference type="SAM" id="SignalP"/>
    </source>
</evidence>
<name>A0A5C4N3H9_9RHOB</name>
<sequence length="387" mass="41914">MRFVLPLVAAGLAAPAFAQDCGGDWSLFLDELKAEALATGVPAEDADRFLSGARQDPSVLEQDRGQGIFQADFVTFSRRLISQDRVDRAARLAGEHDATFDRIETDLGVPRGILLAFWAFETDFGQVQGDFDTTNALLTLAHDCRRPELFRPEALAAMRLHAQGRWDTDVRGAWAGEIGQVQMLPRDILEFGSDGDGDGIVDLKGSSDDALLSGARMLAGLGWRPDEPWLQEVTVPDSLDWSLTGLEKPRSASEWATLGVAAREGGIATDLPAALVLPLGRKGPAFLAYPNFSLLTEWNQSLTYVLTAGYFATRIMGAPVYDAGEPDPALSGEEMKFLQQRLQARGHDVGEIDGILGARTRVAVQAEQVRLGLPADAWPTQALLDAL</sequence>
<proteinExistence type="predicted"/>
<dbReference type="NCBIfam" id="TIGR02283">
    <property type="entry name" value="MltB_2"/>
    <property type="match status" value="1"/>
</dbReference>
<dbReference type="InterPro" id="IPR002477">
    <property type="entry name" value="Peptidoglycan-bd-like"/>
</dbReference>
<accession>A0A5C4N3H9</accession>
<dbReference type="InterPro" id="IPR031304">
    <property type="entry name" value="SLT_2"/>
</dbReference>
<evidence type="ECO:0000259" key="2">
    <source>
        <dbReference type="Pfam" id="PF01471"/>
    </source>
</evidence>
<keyword evidence="5" id="KW-1185">Reference proteome</keyword>
<evidence type="ECO:0000313" key="4">
    <source>
        <dbReference type="EMBL" id="TNC52498.1"/>
    </source>
</evidence>
<feature type="chain" id="PRO_5022948639" evidence="1">
    <location>
        <begin position="19"/>
        <end position="387"/>
    </location>
</feature>
<dbReference type="Gene3D" id="1.10.8.350">
    <property type="entry name" value="Bacterial muramidase"/>
    <property type="match status" value="1"/>
</dbReference>
<feature type="signal peptide" evidence="1">
    <location>
        <begin position="1"/>
        <end position="18"/>
    </location>
</feature>
<dbReference type="OrthoDB" id="9808544at2"/>
<dbReference type="InterPro" id="IPR043426">
    <property type="entry name" value="MltB-like"/>
</dbReference>
<dbReference type="Proteomes" id="UP000305887">
    <property type="component" value="Unassembled WGS sequence"/>
</dbReference>
<dbReference type="PANTHER" id="PTHR30163:SF8">
    <property type="entry name" value="LYTIC MUREIN TRANSGLYCOSYLASE"/>
    <property type="match status" value="1"/>
</dbReference>
<organism evidence="4 5">
    <name type="scientific">Rubellimicrobium rubrum</name>
    <dbReference type="NCBI Taxonomy" id="2585369"/>
    <lineage>
        <taxon>Bacteria</taxon>
        <taxon>Pseudomonadati</taxon>
        <taxon>Pseudomonadota</taxon>
        <taxon>Alphaproteobacteria</taxon>
        <taxon>Rhodobacterales</taxon>
        <taxon>Roseobacteraceae</taxon>
        <taxon>Rubellimicrobium</taxon>
    </lineage>
</organism>
<keyword evidence="1" id="KW-0732">Signal</keyword>
<dbReference type="InterPro" id="IPR036366">
    <property type="entry name" value="PGBDSf"/>
</dbReference>
<reference evidence="4 5" key="1">
    <citation type="submission" date="2019-06" db="EMBL/GenBank/DDBJ databases">
        <title>YIM 131921 draft genome.</title>
        <authorList>
            <person name="Jiang L."/>
        </authorList>
    </citation>
    <scope>NUCLEOTIDE SEQUENCE [LARGE SCALE GENOMIC DNA]</scope>
    <source>
        <strain evidence="4 5">YIM 131921</strain>
    </source>
</reference>
<gene>
    <name evidence="4" type="ORF">FHG66_02910</name>
</gene>
<evidence type="ECO:0000259" key="3">
    <source>
        <dbReference type="Pfam" id="PF13406"/>
    </source>
</evidence>
<dbReference type="InterPro" id="IPR036365">
    <property type="entry name" value="PGBD-like_sf"/>
</dbReference>
<evidence type="ECO:0000313" key="5">
    <source>
        <dbReference type="Proteomes" id="UP000305887"/>
    </source>
</evidence>
<dbReference type="InterPro" id="IPR023346">
    <property type="entry name" value="Lysozyme-like_dom_sf"/>
</dbReference>
<dbReference type="InterPro" id="IPR011970">
    <property type="entry name" value="MltB_2"/>
</dbReference>
<feature type="domain" description="Peptidoglycan binding-like" evidence="2">
    <location>
        <begin position="331"/>
        <end position="387"/>
    </location>
</feature>
<dbReference type="GO" id="GO:0008933">
    <property type="term" value="F:peptidoglycan lytic transglycosylase activity"/>
    <property type="evidence" value="ECO:0007669"/>
    <property type="project" value="TreeGrafter"/>
</dbReference>
<dbReference type="Gene3D" id="1.10.530.10">
    <property type="match status" value="1"/>
</dbReference>
<comment type="caution">
    <text evidence="4">The sequence shown here is derived from an EMBL/GenBank/DDBJ whole genome shotgun (WGS) entry which is preliminary data.</text>
</comment>
<dbReference type="Pfam" id="PF01471">
    <property type="entry name" value="PG_binding_1"/>
    <property type="match status" value="1"/>
</dbReference>
<dbReference type="AlphaFoldDB" id="A0A5C4N3H9"/>
<feature type="domain" description="Transglycosylase SLT" evidence="3">
    <location>
        <begin position="29"/>
        <end position="312"/>
    </location>
</feature>
<dbReference type="SUPFAM" id="SSF53955">
    <property type="entry name" value="Lysozyme-like"/>
    <property type="match status" value="1"/>
</dbReference>
<dbReference type="PANTHER" id="PTHR30163">
    <property type="entry name" value="MEMBRANE-BOUND LYTIC MUREIN TRANSGLYCOSYLASE B"/>
    <property type="match status" value="1"/>
</dbReference>
<dbReference type="RefSeq" id="WP_139075182.1">
    <property type="nucleotide sequence ID" value="NZ_VDFU01000002.1"/>
</dbReference>
<dbReference type="EMBL" id="VDFU01000002">
    <property type="protein sequence ID" value="TNC52498.1"/>
    <property type="molecule type" value="Genomic_DNA"/>
</dbReference>